<gene>
    <name evidence="3" type="ORF">DB31_3743</name>
</gene>
<evidence type="ECO:0000313" key="3">
    <source>
        <dbReference type="EMBL" id="KFE62629.1"/>
    </source>
</evidence>
<feature type="region of interest" description="Disordered" evidence="1">
    <location>
        <begin position="1"/>
        <end position="21"/>
    </location>
</feature>
<feature type="transmembrane region" description="Helical" evidence="2">
    <location>
        <begin position="169"/>
        <end position="188"/>
    </location>
</feature>
<feature type="transmembrane region" description="Helical" evidence="2">
    <location>
        <begin position="145"/>
        <end position="162"/>
    </location>
</feature>
<dbReference type="PATRIC" id="fig|394096.3.peg.7478"/>
<feature type="transmembrane region" description="Helical" evidence="2">
    <location>
        <begin position="284"/>
        <end position="308"/>
    </location>
</feature>
<keyword evidence="2" id="KW-0812">Transmembrane</keyword>
<keyword evidence="4" id="KW-1185">Reference proteome</keyword>
<feature type="transmembrane region" description="Helical" evidence="2">
    <location>
        <begin position="104"/>
        <end position="130"/>
    </location>
</feature>
<dbReference type="Proteomes" id="UP000028725">
    <property type="component" value="Unassembled WGS sequence"/>
</dbReference>
<reference evidence="3 4" key="1">
    <citation type="submission" date="2014-04" db="EMBL/GenBank/DDBJ databases">
        <title>Genome assembly of Hyalangium minutum DSM 14724.</title>
        <authorList>
            <person name="Sharma G."/>
            <person name="Subramanian S."/>
        </authorList>
    </citation>
    <scope>NUCLEOTIDE SEQUENCE [LARGE SCALE GENOMIC DNA]</scope>
    <source>
        <strain evidence="3 4">DSM 14724</strain>
    </source>
</reference>
<accession>A0A085W4L6</accession>
<keyword evidence="2" id="KW-0472">Membrane</keyword>
<keyword evidence="2" id="KW-1133">Transmembrane helix</keyword>
<proteinExistence type="predicted"/>
<dbReference type="RefSeq" id="WP_044196871.1">
    <property type="nucleotide sequence ID" value="NZ_JMCB01000020.1"/>
</dbReference>
<sequence length="316" mass="34297">MESSLPSRCPRCGAPRGGGPECPQCGVYYAKAEARASQAALTVEPPAPLELPEPERPAHLPQETLTWNEAAEDAAWELKIRTFAIPVALLVTWVLHATGMGHKLLVLFFSMWIHELGHAVTAWLCGFLAFPGPWLTPVAMNRSPLFSLLLAAGFGFLAWRGWKLRDRRWMGGGLALLVLQGVGTLLLGRAKAQSFVTFGGDGGCLVLGTALMLTLYVSPENPLRKGWTRWGFLLIGAAAFTDAFRTWWSARTNVDAIPFGHIVGVGPSDPSTLMDAYGWSMDTLIFRHVGLGVLCLIVLGMVYAVALFRARAAVRA</sequence>
<dbReference type="OrthoDB" id="185917at2"/>
<dbReference type="STRING" id="394096.DB31_3743"/>
<feature type="transmembrane region" description="Helical" evidence="2">
    <location>
        <begin position="194"/>
        <end position="218"/>
    </location>
</feature>
<evidence type="ECO:0000313" key="4">
    <source>
        <dbReference type="Proteomes" id="UP000028725"/>
    </source>
</evidence>
<protein>
    <submittedName>
        <fullName evidence="3">Uncharacterized protein</fullName>
    </submittedName>
</protein>
<organism evidence="3 4">
    <name type="scientific">Hyalangium minutum</name>
    <dbReference type="NCBI Taxonomy" id="394096"/>
    <lineage>
        <taxon>Bacteria</taxon>
        <taxon>Pseudomonadati</taxon>
        <taxon>Myxococcota</taxon>
        <taxon>Myxococcia</taxon>
        <taxon>Myxococcales</taxon>
        <taxon>Cystobacterineae</taxon>
        <taxon>Archangiaceae</taxon>
        <taxon>Hyalangium</taxon>
    </lineage>
</organism>
<name>A0A085W4L6_9BACT</name>
<evidence type="ECO:0000256" key="1">
    <source>
        <dbReference type="SAM" id="MobiDB-lite"/>
    </source>
</evidence>
<feature type="transmembrane region" description="Helical" evidence="2">
    <location>
        <begin position="230"/>
        <end position="248"/>
    </location>
</feature>
<dbReference type="EMBL" id="JMCB01000020">
    <property type="protein sequence ID" value="KFE62629.1"/>
    <property type="molecule type" value="Genomic_DNA"/>
</dbReference>
<evidence type="ECO:0000256" key="2">
    <source>
        <dbReference type="SAM" id="Phobius"/>
    </source>
</evidence>
<comment type="caution">
    <text evidence="3">The sequence shown here is derived from an EMBL/GenBank/DDBJ whole genome shotgun (WGS) entry which is preliminary data.</text>
</comment>
<dbReference type="AlphaFoldDB" id="A0A085W4L6"/>